<dbReference type="GO" id="GO:0005524">
    <property type="term" value="F:ATP binding"/>
    <property type="evidence" value="ECO:0007669"/>
    <property type="project" value="UniProtKB-KW"/>
</dbReference>
<dbReference type="Pfam" id="PF13307">
    <property type="entry name" value="Helicase_C_2"/>
    <property type="match status" value="1"/>
</dbReference>
<evidence type="ECO:0000256" key="18">
    <source>
        <dbReference type="ARBA" id="ARBA00023235"/>
    </source>
</evidence>
<dbReference type="SUPFAM" id="SSF52540">
    <property type="entry name" value="P-loop containing nucleoside triphosphate hydrolases"/>
    <property type="match status" value="1"/>
</dbReference>
<evidence type="ECO:0000256" key="7">
    <source>
        <dbReference type="ARBA" id="ARBA00022741"/>
    </source>
</evidence>
<dbReference type="Proteomes" id="UP001372834">
    <property type="component" value="Unassembled WGS sequence"/>
</dbReference>
<comment type="subcellular location">
    <subcellularLocation>
        <location evidence="2">Nucleus</location>
    </subcellularLocation>
</comment>
<keyword evidence="7" id="KW-0547">Nucleotide-binding</keyword>
<evidence type="ECO:0000256" key="26">
    <source>
        <dbReference type="ARBA" id="ARBA00082576"/>
    </source>
</evidence>
<accession>A0AAN8NYY2</accession>
<evidence type="ECO:0000256" key="23">
    <source>
        <dbReference type="ARBA" id="ARBA00079246"/>
    </source>
</evidence>
<dbReference type="InterPro" id="IPR013020">
    <property type="entry name" value="Rad3/Chl1-like"/>
</dbReference>
<evidence type="ECO:0000256" key="13">
    <source>
        <dbReference type="ARBA" id="ARBA00023014"/>
    </source>
</evidence>
<evidence type="ECO:0000256" key="8">
    <source>
        <dbReference type="ARBA" id="ARBA00022763"/>
    </source>
</evidence>
<name>A0AAN8NYY2_POLSC</name>
<dbReference type="CDD" id="cd18788">
    <property type="entry name" value="SF2_C_XPD"/>
    <property type="match status" value="1"/>
</dbReference>
<dbReference type="Gene3D" id="3.40.50.300">
    <property type="entry name" value="P-loop containing nucleotide triphosphate hydrolases"/>
    <property type="match status" value="3"/>
</dbReference>
<dbReference type="FunFam" id="3.40.50.300:FF:000135">
    <property type="entry name" value="DNA repair helicase RAD3, putative"/>
    <property type="match status" value="1"/>
</dbReference>
<keyword evidence="19" id="KW-0539">Nucleus</keyword>
<keyword evidence="13" id="KW-0411">Iron-sulfur</keyword>
<dbReference type="PRINTS" id="PR00852">
    <property type="entry name" value="XRODRMPGMNTD"/>
</dbReference>
<evidence type="ECO:0000256" key="15">
    <source>
        <dbReference type="ARBA" id="ARBA00023125"/>
    </source>
</evidence>
<evidence type="ECO:0000256" key="16">
    <source>
        <dbReference type="ARBA" id="ARBA00023163"/>
    </source>
</evidence>
<keyword evidence="14" id="KW-0805">Transcription regulation</keyword>
<dbReference type="FunFam" id="3.40.50.300:FF:000128">
    <property type="entry name" value="Putative DNA repair helicase RAD3"/>
    <property type="match status" value="1"/>
</dbReference>
<comment type="cofactor">
    <cofactor evidence="1">
        <name>[4Fe-4S] cluster</name>
        <dbReference type="ChEBI" id="CHEBI:49883"/>
    </cofactor>
</comment>
<keyword evidence="6" id="KW-0479">Metal-binding</keyword>
<keyword evidence="18" id="KW-0413">Isomerase</keyword>
<dbReference type="EMBL" id="JAWJWE010000038">
    <property type="protein sequence ID" value="KAK6622941.1"/>
    <property type="molecule type" value="Genomic_DNA"/>
</dbReference>
<evidence type="ECO:0000256" key="19">
    <source>
        <dbReference type="ARBA" id="ARBA00023242"/>
    </source>
</evidence>
<evidence type="ECO:0000256" key="20">
    <source>
        <dbReference type="ARBA" id="ARBA00044969"/>
    </source>
</evidence>
<dbReference type="Pfam" id="PF06733">
    <property type="entry name" value="DEAD_2"/>
    <property type="match status" value="1"/>
</dbReference>
<proteinExistence type="inferred from homology"/>
<evidence type="ECO:0000256" key="21">
    <source>
        <dbReference type="ARBA" id="ARBA00048954"/>
    </source>
</evidence>
<comment type="caution">
    <text evidence="29">The sequence shown here is derived from an EMBL/GenBank/DDBJ whole genome shotgun (WGS) entry which is preliminary data.</text>
</comment>
<dbReference type="GO" id="GO:0003684">
    <property type="term" value="F:damaged DNA binding"/>
    <property type="evidence" value="ECO:0007669"/>
    <property type="project" value="TreeGrafter"/>
</dbReference>
<keyword evidence="10 29" id="KW-0347">Helicase</keyword>
<dbReference type="InterPro" id="IPR010614">
    <property type="entry name" value="RAD3-like_helicase_DEAD"/>
</dbReference>
<dbReference type="GO" id="GO:0051539">
    <property type="term" value="F:4 iron, 4 sulfur cluster binding"/>
    <property type="evidence" value="ECO:0007669"/>
    <property type="project" value="UniProtKB-KW"/>
</dbReference>
<dbReference type="InterPro" id="IPR006554">
    <property type="entry name" value="Helicase-like_DEXD_c2"/>
</dbReference>
<keyword evidence="15" id="KW-0238">DNA-binding</keyword>
<evidence type="ECO:0000259" key="28">
    <source>
        <dbReference type="PROSITE" id="PS51193"/>
    </source>
</evidence>
<dbReference type="GO" id="GO:0043139">
    <property type="term" value="F:5'-3' DNA helicase activity"/>
    <property type="evidence" value="ECO:0007669"/>
    <property type="project" value="UniProtKB-EC"/>
</dbReference>
<feature type="coiled-coil region" evidence="27">
    <location>
        <begin position="261"/>
        <end position="288"/>
    </location>
</feature>
<evidence type="ECO:0000313" key="30">
    <source>
        <dbReference type="Proteomes" id="UP001372834"/>
    </source>
</evidence>
<dbReference type="NCBIfam" id="TIGR00604">
    <property type="entry name" value="rad3"/>
    <property type="match status" value="1"/>
</dbReference>
<organism evidence="29 30">
    <name type="scientific">Polyplax serrata</name>
    <name type="common">Common mouse louse</name>
    <dbReference type="NCBI Taxonomy" id="468196"/>
    <lineage>
        <taxon>Eukaryota</taxon>
        <taxon>Metazoa</taxon>
        <taxon>Ecdysozoa</taxon>
        <taxon>Arthropoda</taxon>
        <taxon>Hexapoda</taxon>
        <taxon>Insecta</taxon>
        <taxon>Pterygota</taxon>
        <taxon>Neoptera</taxon>
        <taxon>Paraneoptera</taxon>
        <taxon>Psocodea</taxon>
        <taxon>Troctomorpha</taxon>
        <taxon>Phthiraptera</taxon>
        <taxon>Anoplura</taxon>
        <taxon>Polyplacidae</taxon>
        <taxon>Polyplax</taxon>
    </lineage>
</organism>
<dbReference type="GO" id="GO:0006366">
    <property type="term" value="P:transcription by RNA polymerase II"/>
    <property type="evidence" value="ECO:0007669"/>
    <property type="project" value="TreeGrafter"/>
</dbReference>
<keyword evidence="17" id="KW-0234">DNA repair</keyword>
<dbReference type="EC" id="5.6.2.3" evidence="20"/>
<dbReference type="InterPro" id="IPR027417">
    <property type="entry name" value="P-loop_NTPase"/>
</dbReference>
<evidence type="ECO:0000256" key="24">
    <source>
        <dbReference type="ARBA" id="ARBA00081072"/>
    </source>
</evidence>
<evidence type="ECO:0000256" key="5">
    <source>
        <dbReference type="ARBA" id="ARBA00022485"/>
    </source>
</evidence>
<evidence type="ECO:0000256" key="27">
    <source>
        <dbReference type="SAM" id="Coils"/>
    </source>
</evidence>
<dbReference type="InterPro" id="IPR045028">
    <property type="entry name" value="DinG/Rad3-like"/>
</dbReference>
<dbReference type="InterPro" id="IPR006555">
    <property type="entry name" value="ATP-dep_Helicase_C"/>
</dbReference>
<evidence type="ECO:0000256" key="4">
    <source>
        <dbReference type="ARBA" id="ARBA00014344"/>
    </source>
</evidence>
<dbReference type="GO" id="GO:0005634">
    <property type="term" value="C:nucleus"/>
    <property type="evidence" value="ECO:0007669"/>
    <property type="project" value="UniProtKB-SubCell"/>
</dbReference>
<dbReference type="AlphaFoldDB" id="A0AAN8NYY2"/>
<evidence type="ECO:0000256" key="1">
    <source>
        <dbReference type="ARBA" id="ARBA00001966"/>
    </source>
</evidence>
<gene>
    <name evidence="29" type="primary">ERCC2</name>
    <name evidence="29" type="ORF">RUM43_008793</name>
</gene>
<evidence type="ECO:0000256" key="2">
    <source>
        <dbReference type="ARBA" id="ARBA00004123"/>
    </source>
</evidence>
<evidence type="ECO:0000256" key="10">
    <source>
        <dbReference type="ARBA" id="ARBA00022806"/>
    </source>
</evidence>
<dbReference type="FunFam" id="1.10.30.20:FF:000001">
    <property type="entry name" value="DNA repair helicase rad15"/>
    <property type="match status" value="1"/>
</dbReference>
<dbReference type="GO" id="GO:0016818">
    <property type="term" value="F:hydrolase activity, acting on acid anhydrides, in phosphorus-containing anhydrides"/>
    <property type="evidence" value="ECO:0007669"/>
    <property type="project" value="InterPro"/>
</dbReference>
<dbReference type="FunFam" id="1.10.275.40:FF:000001">
    <property type="entry name" value="DNA repair helicase (Rad3)"/>
    <property type="match status" value="1"/>
</dbReference>
<dbReference type="GO" id="GO:0046872">
    <property type="term" value="F:metal ion binding"/>
    <property type="evidence" value="ECO:0007669"/>
    <property type="project" value="UniProtKB-KW"/>
</dbReference>
<protein>
    <recommendedName>
        <fullName evidence="4">General transcription and DNA repair factor IIH helicase subunit XPD</fullName>
        <ecNumber evidence="20">5.6.2.3</ecNumber>
    </recommendedName>
    <alternativeName>
        <fullName evidence="23">CXPD</fullName>
    </alternativeName>
    <alternativeName>
        <fullName evidence="24">DNA 5'-3' helicase XPD</fullName>
    </alternativeName>
    <alternativeName>
        <fullName evidence="22">DNA excision repair protein ERCC-2</fullName>
    </alternativeName>
    <alternativeName>
        <fullName evidence="25">DNA repair protein complementing XP-D cells</fullName>
    </alternativeName>
    <alternativeName>
        <fullName evidence="26">Xeroderma pigmentosum group D-complementing protein</fullName>
    </alternativeName>
</protein>
<dbReference type="InterPro" id="IPR001945">
    <property type="entry name" value="RAD3/XPD"/>
</dbReference>
<evidence type="ECO:0000256" key="22">
    <source>
        <dbReference type="ARBA" id="ARBA00078828"/>
    </source>
</evidence>
<evidence type="ECO:0000256" key="12">
    <source>
        <dbReference type="ARBA" id="ARBA00023004"/>
    </source>
</evidence>
<evidence type="ECO:0000256" key="14">
    <source>
        <dbReference type="ARBA" id="ARBA00023015"/>
    </source>
</evidence>
<keyword evidence="11" id="KW-0067">ATP-binding</keyword>
<dbReference type="GO" id="GO:0045951">
    <property type="term" value="P:positive regulation of mitotic recombination"/>
    <property type="evidence" value="ECO:0007669"/>
    <property type="project" value="TreeGrafter"/>
</dbReference>
<dbReference type="PANTHER" id="PTHR11472">
    <property type="entry name" value="DNA REPAIR DEAD HELICASE RAD3/XP-D SUBFAMILY MEMBER"/>
    <property type="match status" value="1"/>
</dbReference>
<dbReference type="FunFam" id="3.40.50.300:FF:000381">
    <property type="entry name" value="TFIIH basal transcription factor complex helicase subunit"/>
    <property type="match status" value="1"/>
</dbReference>
<evidence type="ECO:0000313" key="29">
    <source>
        <dbReference type="EMBL" id="KAK6622941.1"/>
    </source>
</evidence>
<sequence length="765" mass="87327">MKVLFNRLSVDGLLVYFPYDYIYPEQYAYMMELKKGLDAKGHCLLEMPSGTGKTTTLLSLVVSYMMTYPMEVTKLIYCSRTVPEIEKVVEELRLLLNYIEQETEKPTKMLGLVLSSRKNLCVHPEVSKEREGKVVDGRCHSLTASYVREQHKYNQSVPICDFFEGFDGFGREDSILPGAYSIDDLKNHGRKKGYCPYFLARHLIAQANIIVYSYHYLLDPKIANVVSKELTKSAVVVFDEAHNIDNVCIDSMSVKINKRTIDRSTQGIQRLERNIAELKESDANKLKEEYNRLVAGLREAGIARETDLILANPVLPQEILTESIPGNIRNAEHFISFLKRFVEYLKTRLRVQHVVQESPASFLKDVYGKVCIERKPLRFCAERLSSLLRTLEIADHTDFTSLVLITHLATLVSTYTKGFTIIIEPYDDKVPTVSNPILHFSCLDSSIAMKPVFDRFQSVVITSGTLSPLDMYPKILDFHPVIMSSFTMTLARPCLLPMIVSKGNDQVAISSRFETREDVAVVRNYGQLLVEISSVVPDGVVCFFTSYLYLESVVASWYDQGVLNNLQKHKLLFIETQDAAETSLALLNYIKACESGRGAVLLSVARGKVSEGVDFDHHLGRAVLMFGIPYVYTQSRILRARLDYLRDQFQIRENDFLTFDAMRHAAQCVGRALRGKTDYGIMIFADKRFSRNDKRGKLPKWIQEYLKDNLCNLSTEEAVYLCKIWLRQMAQDFTKKDQLGISLLTLEQLNNKEVYENICKQAHQL</sequence>
<keyword evidence="12" id="KW-0408">Iron</keyword>
<evidence type="ECO:0000256" key="3">
    <source>
        <dbReference type="ARBA" id="ARBA00009146"/>
    </source>
</evidence>
<dbReference type="InterPro" id="IPR014013">
    <property type="entry name" value="Helic_SF1/SF2_ATP-bd_DinG/Rad3"/>
</dbReference>
<evidence type="ECO:0000256" key="9">
    <source>
        <dbReference type="ARBA" id="ARBA00022801"/>
    </source>
</evidence>
<keyword evidence="9" id="KW-0378">Hydrolase</keyword>
<evidence type="ECO:0000256" key="25">
    <source>
        <dbReference type="ARBA" id="ARBA00081188"/>
    </source>
</evidence>
<reference evidence="29 30" key="1">
    <citation type="submission" date="2023-10" db="EMBL/GenBank/DDBJ databases">
        <title>Genomes of two closely related lineages of the louse Polyplax serrata with different host specificities.</title>
        <authorList>
            <person name="Martinu J."/>
            <person name="Tarabai H."/>
            <person name="Stefka J."/>
            <person name="Hypsa V."/>
        </authorList>
    </citation>
    <scope>NUCLEOTIDE SEQUENCE [LARGE SCALE GENOMIC DNA]</scope>
    <source>
        <strain evidence="29">HR10_N</strain>
    </source>
</reference>
<dbReference type="PROSITE" id="PS51193">
    <property type="entry name" value="HELICASE_ATP_BIND_2"/>
    <property type="match status" value="1"/>
</dbReference>
<dbReference type="Pfam" id="PF06777">
    <property type="entry name" value="HBB"/>
    <property type="match status" value="1"/>
</dbReference>
<evidence type="ECO:0000256" key="17">
    <source>
        <dbReference type="ARBA" id="ARBA00023204"/>
    </source>
</evidence>
<dbReference type="GO" id="GO:0006289">
    <property type="term" value="P:nucleotide-excision repair"/>
    <property type="evidence" value="ECO:0007669"/>
    <property type="project" value="InterPro"/>
</dbReference>
<dbReference type="PANTHER" id="PTHR11472:SF1">
    <property type="entry name" value="GENERAL TRANSCRIPTION AND DNA REPAIR FACTOR IIH HELICASE SUBUNIT XPD"/>
    <property type="match status" value="1"/>
</dbReference>
<dbReference type="InterPro" id="IPR002464">
    <property type="entry name" value="DNA/RNA_helicase_DEAH_CS"/>
</dbReference>
<keyword evidence="8" id="KW-0227">DNA damage</keyword>
<feature type="domain" description="Helicase ATP-binding" evidence="28">
    <location>
        <begin position="12"/>
        <end position="290"/>
    </location>
</feature>
<dbReference type="GO" id="GO:0035315">
    <property type="term" value="P:hair cell differentiation"/>
    <property type="evidence" value="ECO:0007669"/>
    <property type="project" value="UniProtKB-ARBA"/>
</dbReference>
<dbReference type="InterPro" id="IPR010643">
    <property type="entry name" value="HBB"/>
</dbReference>
<dbReference type="SMART" id="SM00491">
    <property type="entry name" value="HELICc2"/>
    <property type="match status" value="1"/>
</dbReference>
<keyword evidence="16" id="KW-0804">Transcription</keyword>
<keyword evidence="5" id="KW-0004">4Fe-4S</keyword>
<evidence type="ECO:0000256" key="11">
    <source>
        <dbReference type="ARBA" id="ARBA00022840"/>
    </source>
</evidence>
<keyword evidence="27" id="KW-0175">Coiled coil</keyword>
<comment type="catalytic activity">
    <reaction evidence="21">
        <text>ATP + H2O = ADP + phosphate + H(+)</text>
        <dbReference type="Rhea" id="RHEA:13065"/>
        <dbReference type="ChEBI" id="CHEBI:15377"/>
        <dbReference type="ChEBI" id="CHEBI:15378"/>
        <dbReference type="ChEBI" id="CHEBI:30616"/>
        <dbReference type="ChEBI" id="CHEBI:43474"/>
        <dbReference type="ChEBI" id="CHEBI:456216"/>
        <dbReference type="EC" id="5.6.2.3"/>
    </reaction>
</comment>
<dbReference type="SMART" id="SM00488">
    <property type="entry name" value="DEXDc2"/>
    <property type="match status" value="1"/>
</dbReference>
<dbReference type="PROSITE" id="PS00690">
    <property type="entry name" value="DEAH_ATP_HELICASE"/>
    <property type="match status" value="1"/>
</dbReference>
<comment type="similarity">
    <text evidence="3">Belongs to the helicase family. RAD3/XPD subfamily.</text>
</comment>
<evidence type="ECO:0000256" key="6">
    <source>
        <dbReference type="ARBA" id="ARBA00022723"/>
    </source>
</evidence>